<dbReference type="Pfam" id="PF23305">
    <property type="entry name" value="DUF7082"/>
    <property type="match status" value="1"/>
</dbReference>
<proteinExistence type="predicted"/>
<dbReference type="STRING" id="35722.A0A0B7NHS7"/>
<feature type="domain" description="DUF7082" evidence="2">
    <location>
        <begin position="384"/>
        <end position="568"/>
    </location>
</feature>
<evidence type="ECO:0000313" key="4">
    <source>
        <dbReference type="Proteomes" id="UP000054107"/>
    </source>
</evidence>
<accession>A0A0B7NHS7</accession>
<gene>
    <name evidence="3" type="primary">PARPA_09295.1 scaffold 36060</name>
</gene>
<dbReference type="GO" id="GO:0005634">
    <property type="term" value="C:nucleus"/>
    <property type="evidence" value="ECO:0007669"/>
    <property type="project" value="TreeGrafter"/>
</dbReference>
<feature type="compositionally biased region" description="Polar residues" evidence="1">
    <location>
        <begin position="222"/>
        <end position="231"/>
    </location>
</feature>
<feature type="region of interest" description="Disordered" evidence="1">
    <location>
        <begin position="251"/>
        <end position="283"/>
    </location>
</feature>
<evidence type="ECO:0000256" key="1">
    <source>
        <dbReference type="SAM" id="MobiDB-lite"/>
    </source>
</evidence>
<protein>
    <recommendedName>
        <fullName evidence="2">DUF7082 domain-containing protein</fullName>
    </recommendedName>
</protein>
<feature type="region of interest" description="Disordered" evidence="1">
    <location>
        <begin position="180"/>
        <end position="231"/>
    </location>
</feature>
<dbReference type="OrthoDB" id="1751210at2759"/>
<evidence type="ECO:0000259" key="2">
    <source>
        <dbReference type="Pfam" id="PF23305"/>
    </source>
</evidence>
<dbReference type="Proteomes" id="UP000054107">
    <property type="component" value="Unassembled WGS sequence"/>
</dbReference>
<dbReference type="AlphaFoldDB" id="A0A0B7NHS7"/>
<dbReference type="PANTHER" id="PTHR39463">
    <property type="entry name" value="MEDUSA"/>
    <property type="match status" value="1"/>
</dbReference>
<dbReference type="PANTHER" id="PTHR39463:SF1">
    <property type="entry name" value="MEDUSA"/>
    <property type="match status" value="1"/>
</dbReference>
<evidence type="ECO:0000313" key="3">
    <source>
        <dbReference type="EMBL" id="CEP15094.1"/>
    </source>
</evidence>
<sequence length="581" mass="64548">MMETTSLSNDNNEALGINTSFINNSYLKSSNSYLSTTETPTTNNANAFSRPRVIQWDPHMGTDQSTITVVLEQAVSDSSTATPTEIHPMKLVFGSLVVETNQQQQRAPTASPSSTLNSQLVWITLVARVPRLADTQVQHGNQVPLSVCVYDHINSDTATDHWDFGVFTYNTKSGVALKQETPATSPAPPLSAAGGPADLIQGKKRGAPTPISASNPLEGYNAPNNKRQNTNSTTTTIEEDQQLFNQLLAPFDDSPTKTLDSSDSLTHERSSRSIAPHPSYHHHSNAFIQPNLYSNSGSSGTMHDYYHPINIQPSPVHQLGYNSSAFNNTYNSYNSSIYPNYALSQQSIYHAQPTQSSMMTPSLQSNTTKAAADGEHPFAGVLGKANLKILGDMAEMTWNWSHEEWSNGRRLVQFWRKQHAAGETNQQKDNLVECGFEAIEQETYQQQRIRENLAAQKDAAAAASVKKTPPLVISCIYWKERNDYYITSVDCIYLLEGLIGVQFTVEEKNRIRRNLEGFRPLTVSKCKPECADFFRLIMSFPHPKPRNIEKDVKVFAWKSLPSALTKIIRKYTPSYSSTVVA</sequence>
<dbReference type="EMBL" id="LN731879">
    <property type="protein sequence ID" value="CEP15094.1"/>
    <property type="molecule type" value="Genomic_DNA"/>
</dbReference>
<dbReference type="InterPro" id="IPR055509">
    <property type="entry name" value="DUF7082"/>
</dbReference>
<keyword evidence="4" id="KW-1185">Reference proteome</keyword>
<organism evidence="3 4">
    <name type="scientific">Parasitella parasitica</name>
    <dbReference type="NCBI Taxonomy" id="35722"/>
    <lineage>
        <taxon>Eukaryota</taxon>
        <taxon>Fungi</taxon>
        <taxon>Fungi incertae sedis</taxon>
        <taxon>Mucoromycota</taxon>
        <taxon>Mucoromycotina</taxon>
        <taxon>Mucoromycetes</taxon>
        <taxon>Mucorales</taxon>
        <taxon>Mucorineae</taxon>
        <taxon>Mucoraceae</taxon>
        <taxon>Parasitella</taxon>
    </lineage>
</organism>
<reference evidence="3 4" key="1">
    <citation type="submission" date="2014-09" db="EMBL/GenBank/DDBJ databases">
        <authorList>
            <person name="Ellenberger Sabrina"/>
        </authorList>
    </citation>
    <scope>NUCLEOTIDE SEQUENCE [LARGE SCALE GENOMIC DNA]</scope>
    <source>
        <strain evidence="3 4">CBS 412.66</strain>
    </source>
</reference>
<name>A0A0B7NHS7_9FUNG</name>